<gene>
    <name evidence="1" type="ORF">SARC_07307</name>
</gene>
<dbReference type="Proteomes" id="UP000054560">
    <property type="component" value="Unassembled WGS sequence"/>
</dbReference>
<reference evidence="1 2" key="1">
    <citation type="submission" date="2011-02" db="EMBL/GenBank/DDBJ databases">
        <title>The Genome Sequence of Sphaeroforma arctica JP610.</title>
        <authorList>
            <consortium name="The Broad Institute Genome Sequencing Platform"/>
            <person name="Russ C."/>
            <person name="Cuomo C."/>
            <person name="Young S.K."/>
            <person name="Zeng Q."/>
            <person name="Gargeya S."/>
            <person name="Alvarado L."/>
            <person name="Berlin A."/>
            <person name="Chapman S.B."/>
            <person name="Chen Z."/>
            <person name="Freedman E."/>
            <person name="Gellesch M."/>
            <person name="Goldberg J."/>
            <person name="Griggs A."/>
            <person name="Gujja S."/>
            <person name="Heilman E."/>
            <person name="Heiman D."/>
            <person name="Howarth C."/>
            <person name="Mehta T."/>
            <person name="Neiman D."/>
            <person name="Pearson M."/>
            <person name="Roberts A."/>
            <person name="Saif S."/>
            <person name="Shea T."/>
            <person name="Shenoy N."/>
            <person name="Sisk P."/>
            <person name="Stolte C."/>
            <person name="Sykes S."/>
            <person name="White J."/>
            <person name="Yandava C."/>
            <person name="Burger G."/>
            <person name="Gray M.W."/>
            <person name="Holland P.W.H."/>
            <person name="King N."/>
            <person name="Lang F.B.F."/>
            <person name="Roger A.J."/>
            <person name="Ruiz-Trillo I."/>
            <person name="Haas B."/>
            <person name="Nusbaum C."/>
            <person name="Birren B."/>
        </authorList>
    </citation>
    <scope>NUCLEOTIDE SEQUENCE [LARGE SCALE GENOMIC DNA]</scope>
    <source>
        <strain evidence="1 2">JP610</strain>
    </source>
</reference>
<protein>
    <submittedName>
        <fullName evidence="1">Uncharacterized protein</fullName>
    </submittedName>
</protein>
<proteinExistence type="predicted"/>
<name>A0A0L0FU29_9EUKA</name>
<accession>A0A0L0FU29</accession>
<sequence>MKVQNMKPPQTHTVSATMLKWGIILRSQSTHPNEMTTAIWGKLKTACKPILVLDGRATTPDFMPVGYRPFTLVRRSRKRHNRSTNTFATHARPVQPQVFAFLQAHLQQTLRFLGQQYFRGNLVSTVDSDEMEGIFTATAQRIHFWADLKYQIVAAGIPQQLITPLISHSFRRGFVASDLAINTPQRIISAILKIKQGSVNSYVRAIIPTHHDSFFNGDLTVVGSATT</sequence>
<dbReference type="EMBL" id="KQ242167">
    <property type="protein sequence ID" value="KNC80332.1"/>
    <property type="molecule type" value="Genomic_DNA"/>
</dbReference>
<dbReference type="GeneID" id="25907811"/>
<dbReference type="RefSeq" id="XP_014154234.1">
    <property type="nucleotide sequence ID" value="XM_014298759.1"/>
</dbReference>
<evidence type="ECO:0000313" key="1">
    <source>
        <dbReference type="EMBL" id="KNC80332.1"/>
    </source>
</evidence>
<dbReference type="AlphaFoldDB" id="A0A0L0FU29"/>
<keyword evidence="2" id="KW-1185">Reference proteome</keyword>
<evidence type="ECO:0000313" key="2">
    <source>
        <dbReference type="Proteomes" id="UP000054560"/>
    </source>
</evidence>
<organism evidence="1 2">
    <name type="scientific">Sphaeroforma arctica JP610</name>
    <dbReference type="NCBI Taxonomy" id="667725"/>
    <lineage>
        <taxon>Eukaryota</taxon>
        <taxon>Ichthyosporea</taxon>
        <taxon>Ichthyophonida</taxon>
        <taxon>Sphaeroforma</taxon>
    </lineage>
</organism>